<reference evidence="3" key="1">
    <citation type="journal article" date="2011" name="Nature">
        <title>Genome sequence and analysis of the tuber crop potato.</title>
        <authorList>
            <consortium name="The Potato Genome Sequencing Consortium"/>
        </authorList>
    </citation>
    <scope>NUCLEOTIDE SEQUENCE [LARGE SCALE GENOMIC DNA]</scope>
    <source>
        <strain evidence="3">cv. DM1-3 516 R44</strain>
    </source>
</reference>
<organism evidence="2 3">
    <name type="scientific">Solanum tuberosum</name>
    <name type="common">Potato</name>
    <dbReference type="NCBI Taxonomy" id="4113"/>
    <lineage>
        <taxon>Eukaryota</taxon>
        <taxon>Viridiplantae</taxon>
        <taxon>Streptophyta</taxon>
        <taxon>Embryophyta</taxon>
        <taxon>Tracheophyta</taxon>
        <taxon>Spermatophyta</taxon>
        <taxon>Magnoliopsida</taxon>
        <taxon>eudicotyledons</taxon>
        <taxon>Gunneridae</taxon>
        <taxon>Pentapetalae</taxon>
        <taxon>asterids</taxon>
        <taxon>lamiids</taxon>
        <taxon>Solanales</taxon>
        <taxon>Solanaceae</taxon>
        <taxon>Solanoideae</taxon>
        <taxon>Solaneae</taxon>
        <taxon>Solanum</taxon>
    </lineage>
</organism>
<feature type="compositionally biased region" description="Basic and acidic residues" evidence="1">
    <location>
        <begin position="190"/>
        <end position="200"/>
    </location>
</feature>
<proteinExistence type="predicted"/>
<dbReference type="Gramene" id="PGSC0003DMT400043177">
    <property type="protein sequence ID" value="PGSC0003DMT400043177"/>
    <property type="gene ID" value="PGSC0003DMG400016754"/>
</dbReference>
<dbReference type="HOGENOM" id="CLU_1002584_0_0_1"/>
<protein>
    <submittedName>
        <fullName evidence="2">Uncharacterized protein</fullName>
    </submittedName>
</protein>
<dbReference type="AlphaFoldDB" id="M1BE78"/>
<sequence>MDIETTKGTRKRSPFSCRVCLLRVHGESTSGDYSPNEDVHLTEISDQIDDRIAGDQNSGKRIFPLEKSQNANVTGNYASNEDVHLTQISKHLMQEQGQKEELVKLVGDQSQHMINQQQDSESLKEGKAVSRQDQVNANSENIEVIDVESSSHFSFGVKATDQVTTNLEKQQSPGITTSSRSISNINPLQEQHRASNERKNKIASSEEEQAGKPSNFANSHINAGSLGNREAHGQSNAKGKVLGDVSEYEQGIDSSKPHQHAKENKGNDMGNKDQFQQA</sequence>
<evidence type="ECO:0000313" key="3">
    <source>
        <dbReference type="Proteomes" id="UP000011115"/>
    </source>
</evidence>
<dbReference type="PaxDb" id="4113-PGSC0003DMT400043177"/>
<keyword evidence="3" id="KW-1185">Reference proteome</keyword>
<dbReference type="InParanoid" id="M1BE78"/>
<name>M1BE78_SOLTU</name>
<accession>M1BE78</accession>
<reference evidence="2" key="2">
    <citation type="submission" date="2015-06" db="UniProtKB">
        <authorList>
            <consortium name="EnsemblPlants"/>
        </authorList>
    </citation>
    <scope>IDENTIFICATION</scope>
    <source>
        <strain evidence="2">DM1-3 516 R44</strain>
    </source>
</reference>
<feature type="region of interest" description="Disordered" evidence="1">
    <location>
        <begin position="114"/>
        <end position="135"/>
    </location>
</feature>
<dbReference type="EnsemblPlants" id="PGSC0003DMT400043177">
    <property type="protein sequence ID" value="PGSC0003DMT400043177"/>
    <property type="gene ID" value="PGSC0003DMG400016754"/>
</dbReference>
<feature type="compositionally biased region" description="Basic and acidic residues" evidence="1">
    <location>
        <begin position="121"/>
        <end position="130"/>
    </location>
</feature>
<feature type="compositionally biased region" description="Low complexity" evidence="1">
    <location>
        <begin position="175"/>
        <end position="186"/>
    </location>
</feature>
<feature type="region of interest" description="Disordered" evidence="1">
    <location>
        <begin position="166"/>
        <end position="278"/>
    </location>
</feature>
<evidence type="ECO:0000313" key="2">
    <source>
        <dbReference type="EnsemblPlants" id="PGSC0003DMT400043177"/>
    </source>
</evidence>
<evidence type="ECO:0000256" key="1">
    <source>
        <dbReference type="SAM" id="MobiDB-lite"/>
    </source>
</evidence>
<dbReference type="Proteomes" id="UP000011115">
    <property type="component" value="Unassembled WGS sequence"/>
</dbReference>